<dbReference type="Proteomes" id="UP000273536">
    <property type="component" value="Unassembled WGS sequence"/>
</dbReference>
<keyword evidence="5 11" id="KW-0436">Ligase</keyword>
<accession>A0A0P9RSF8</accession>
<evidence type="ECO:0000313" key="17">
    <source>
        <dbReference type="Proteomes" id="UP000037836"/>
    </source>
</evidence>
<dbReference type="Pfam" id="PF02092">
    <property type="entry name" value="tRNA_synt_2f"/>
    <property type="match status" value="1"/>
</dbReference>
<dbReference type="Pfam" id="PF05746">
    <property type="entry name" value="DALR_1"/>
    <property type="match status" value="1"/>
</dbReference>
<keyword evidence="6 11" id="KW-0547">Nucleotide-binding</keyword>
<evidence type="ECO:0000313" key="19">
    <source>
        <dbReference type="Proteomes" id="UP000273536"/>
    </source>
</evidence>
<comment type="similarity">
    <text evidence="2 11">Belongs to the class-II aminoacyl-tRNA synthetase family.</text>
</comment>
<dbReference type="Proteomes" id="UP000037836">
    <property type="component" value="Unassembled WGS sequence"/>
</dbReference>
<dbReference type="Proteomes" id="UP000280599">
    <property type="component" value="Unassembled WGS sequence"/>
</dbReference>
<dbReference type="GO" id="GO:0004814">
    <property type="term" value="F:arginine-tRNA ligase activity"/>
    <property type="evidence" value="ECO:0007669"/>
    <property type="project" value="InterPro"/>
</dbReference>
<evidence type="ECO:0000256" key="5">
    <source>
        <dbReference type="ARBA" id="ARBA00022598"/>
    </source>
</evidence>
<dbReference type="EC" id="6.1.1.14" evidence="11"/>
<keyword evidence="8 11" id="KW-0648">Protein biosynthesis</keyword>
<evidence type="ECO:0000256" key="3">
    <source>
        <dbReference type="ARBA" id="ARBA00011209"/>
    </source>
</evidence>
<evidence type="ECO:0000313" key="13">
    <source>
        <dbReference type="EMBL" id="KPC46154.1"/>
    </source>
</evidence>
<dbReference type="GO" id="GO:0004820">
    <property type="term" value="F:glycine-tRNA ligase activity"/>
    <property type="evidence" value="ECO:0007669"/>
    <property type="project" value="UniProtKB-UniRule"/>
</dbReference>
<comment type="subcellular location">
    <subcellularLocation>
        <location evidence="1 11">Cytoplasm</location>
    </subcellularLocation>
</comment>
<dbReference type="EMBL" id="RBPT01000010">
    <property type="protein sequence ID" value="RMO53791.1"/>
    <property type="molecule type" value="Genomic_DNA"/>
</dbReference>
<dbReference type="GO" id="GO:0005524">
    <property type="term" value="F:ATP binding"/>
    <property type="evidence" value="ECO:0007669"/>
    <property type="project" value="UniProtKB-UniRule"/>
</dbReference>
<dbReference type="RefSeq" id="WP_004662849.1">
    <property type="nucleotide sequence ID" value="NZ_LGLL01000051.1"/>
</dbReference>
<protein>
    <recommendedName>
        <fullName evidence="11">Glycine--tRNA ligase beta subunit</fullName>
        <ecNumber evidence="11">6.1.1.14</ecNumber>
    </recommendedName>
    <alternativeName>
        <fullName evidence="11">Glycyl-tRNA synthetase beta subunit</fullName>
        <shortName evidence="11">GlyRS</shortName>
    </alternativeName>
</protein>
<dbReference type="PANTHER" id="PTHR30075">
    <property type="entry name" value="GLYCYL-TRNA SYNTHETASE"/>
    <property type="match status" value="1"/>
</dbReference>
<evidence type="ECO:0000313" key="18">
    <source>
        <dbReference type="Proteomes" id="UP000272471"/>
    </source>
</evidence>
<dbReference type="NCBIfam" id="TIGR00211">
    <property type="entry name" value="glyS"/>
    <property type="match status" value="1"/>
</dbReference>
<sequence length="684" mass="74910">MSAQDFLVELGTEELPPKTLVSLADAFLAGIEKGLSGAGLTYSAKQVYAAPRRLAVLITALATQQPDRSVNLDGPPRQAAFDADGNPTQAALGFAKKCGVDLSEIDQSGPKLRYSQTILGKPTKSLLPTIVEDSLNDLPIAKRMRWGARKEEFVRPTQWLVMLFGDQVVDCTILAQSAGRHSRGHRFHHPQDVRISSPAGYLSDLRAAHVLADFNERRQIISKRVDELATQQEGTAIVPPSLLDEVAGLVEWPVPLVCSFEERFLEVPQEALITTMQDNQKYFCLLDAEGKLLPRFITVANIESKDPAQIVTGNEKVVRPRLTDAEFFFKQDKKQKLETFNDRLKNVVFQAQLGSVFDKAERVSKLAAYIAPRIGGDAQRAARAGLLSKCDLSSEMVGEFPEMQGIAGYYYAKADGEPEDVALALNEQYMPRGAGAELPTTLTGAAVAIADKLDTLVGIFGIGMLPTGSKDPYALRRAALGILRILIEKKLDLNLVETVKFAVTQFGAKIKPAGLAEQVLDFIFDRLRARYEDEGVDVAVYLSVRALQPASALDFDQRVQAVQAFRKLPQAAALAAVNKRVSNLLSKAEGSIAQTVEPKYFDNANEFSLYSAIQQADHAVQPMAAERQYSESLARLAMLREPVDAFFEAVMVNAEDANVRANRYALLSRLRGLFLGVADISLLG</sequence>
<dbReference type="EMBL" id="RBPS01000099">
    <property type="protein sequence ID" value="RMO38761.1"/>
    <property type="molecule type" value="Genomic_DNA"/>
</dbReference>
<dbReference type="PRINTS" id="PR01045">
    <property type="entry name" value="TRNASYNTHGB"/>
</dbReference>
<feature type="domain" description="DALR anticodon binding" evidence="12">
    <location>
        <begin position="579"/>
        <end position="671"/>
    </location>
</feature>
<reference evidence="13 17" key="2">
    <citation type="submission" date="2015-10" db="EMBL/GenBank/DDBJ databases">
        <title>Comparative genomics and high-throughput reverse genetic screens identify a new phytobacterial MAMP and an Arabidopsis receptor required for immune elicitation.</title>
        <authorList>
            <person name="Mott G.A."/>
            <person name="Thakur S."/>
            <person name="Wang P.W."/>
            <person name="Desveaux D."/>
            <person name="Guttman D.S."/>
        </authorList>
    </citation>
    <scope>NUCLEOTIDE SEQUENCE [LARGE SCALE GENOMIC DNA]</scope>
    <source>
        <strain evidence="13 17">BR1</strain>
    </source>
</reference>
<dbReference type="GO" id="GO:0006426">
    <property type="term" value="P:glycyl-tRNA aminoacylation"/>
    <property type="evidence" value="ECO:0007669"/>
    <property type="project" value="UniProtKB-UniRule"/>
</dbReference>
<dbReference type="HAMAP" id="MF_00255">
    <property type="entry name" value="Gly_tRNA_synth_beta"/>
    <property type="match status" value="1"/>
</dbReference>
<dbReference type="EMBL" id="LGLO01000023">
    <property type="protein sequence ID" value="KPC46154.1"/>
    <property type="molecule type" value="Genomic_DNA"/>
</dbReference>
<dbReference type="GO" id="GO:0006420">
    <property type="term" value="P:arginyl-tRNA aminoacylation"/>
    <property type="evidence" value="ECO:0007669"/>
    <property type="project" value="InterPro"/>
</dbReference>
<evidence type="ECO:0000313" key="15">
    <source>
        <dbReference type="EMBL" id="RMO53791.1"/>
    </source>
</evidence>
<evidence type="ECO:0000256" key="10">
    <source>
        <dbReference type="ARBA" id="ARBA00047937"/>
    </source>
</evidence>
<evidence type="ECO:0000313" key="20">
    <source>
        <dbReference type="Proteomes" id="UP000280599"/>
    </source>
</evidence>
<reference evidence="13 17" key="1">
    <citation type="submission" date="2015-07" db="EMBL/GenBank/DDBJ databases">
        <authorList>
            <person name="O'Brien H.E."/>
            <person name="Thakur S."/>
            <person name="Gong Y."/>
            <person name="Wang P.W."/>
            <person name="Guttman D.S."/>
        </authorList>
    </citation>
    <scope>NUCLEOTIDE SEQUENCE [LARGE SCALE GENOMIC DNA]</scope>
    <source>
        <strain evidence="13 17">BR1</strain>
    </source>
</reference>
<keyword evidence="9 11" id="KW-0030">Aminoacyl-tRNA synthetase</keyword>
<keyword evidence="17" id="KW-1185">Reference proteome</keyword>
<dbReference type="Proteomes" id="UP000272471">
    <property type="component" value="Unassembled WGS sequence"/>
</dbReference>
<evidence type="ECO:0000313" key="16">
    <source>
        <dbReference type="EMBL" id="RMQ16804.1"/>
    </source>
</evidence>
<name>A0A0P9RSF8_PSESG</name>
<reference evidence="18 19" key="3">
    <citation type="submission" date="2018-08" db="EMBL/GenBank/DDBJ databases">
        <title>Recombination of ecologically and evolutionarily significant loci maintains genetic cohesion in the Pseudomonas syringae species complex.</title>
        <authorList>
            <person name="Dillon M."/>
            <person name="Thakur S."/>
            <person name="Almeida R.N.D."/>
            <person name="Weir B.S."/>
            <person name="Guttman D.S."/>
        </authorList>
    </citation>
    <scope>NUCLEOTIDE SEQUENCE [LARGE SCALE GENOMIC DNA]</scope>
    <source>
        <strain evidence="16 18">ICMP 4182</strain>
        <strain evidence="14 19">ICMP 6372</strain>
        <strain evidence="15 20">ICMP 867</strain>
    </source>
</reference>
<keyword evidence="4 11" id="KW-0963">Cytoplasm</keyword>
<evidence type="ECO:0000256" key="9">
    <source>
        <dbReference type="ARBA" id="ARBA00023146"/>
    </source>
</evidence>
<dbReference type="PROSITE" id="PS50861">
    <property type="entry name" value="AA_TRNA_LIGASE_II_GLYAB"/>
    <property type="match status" value="1"/>
</dbReference>
<evidence type="ECO:0000256" key="2">
    <source>
        <dbReference type="ARBA" id="ARBA00008226"/>
    </source>
</evidence>
<evidence type="ECO:0000256" key="4">
    <source>
        <dbReference type="ARBA" id="ARBA00022490"/>
    </source>
</evidence>
<evidence type="ECO:0000256" key="1">
    <source>
        <dbReference type="ARBA" id="ARBA00004496"/>
    </source>
</evidence>
<proteinExistence type="inferred from homology"/>
<dbReference type="GO" id="GO:0005829">
    <property type="term" value="C:cytosol"/>
    <property type="evidence" value="ECO:0007669"/>
    <property type="project" value="TreeGrafter"/>
</dbReference>
<evidence type="ECO:0000256" key="8">
    <source>
        <dbReference type="ARBA" id="ARBA00022917"/>
    </source>
</evidence>
<organism evidence="16 18">
    <name type="scientific">Pseudomonas savastanoi pv. glycinea</name>
    <name type="common">Pseudomonas syringae pv. glycinea</name>
    <dbReference type="NCBI Taxonomy" id="318"/>
    <lineage>
        <taxon>Bacteria</taxon>
        <taxon>Pseudomonadati</taxon>
        <taxon>Pseudomonadota</taxon>
        <taxon>Gammaproteobacteria</taxon>
        <taxon>Pseudomonadales</taxon>
        <taxon>Pseudomonadaceae</taxon>
        <taxon>Pseudomonas</taxon>
    </lineage>
</organism>
<comment type="subunit">
    <text evidence="3 11">Tetramer of two alpha and two beta subunits.</text>
</comment>
<dbReference type="EMBL" id="RBQX01000151">
    <property type="protein sequence ID" value="RMQ16804.1"/>
    <property type="molecule type" value="Genomic_DNA"/>
</dbReference>
<evidence type="ECO:0000256" key="7">
    <source>
        <dbReference type="ARBA" id="ARBA00022840"/>
    </source>
</evidence>
<dbReference type="SUPFAM" id="SSF109604">
    <property type="entry name" value="HD-domain/PDEase-like"/>
    <property type="match status" value="1"/>
</dbReference>
<comment type="catalytic activity">
    <reaction evidence="10 11">
        <text>tRNA(Gly) + glycine + ATP = glycyl-tRNA(Gly) + AMP + diphosphate</text>
        <dbReference type="Rhea" id="RHEA:16013"/>
        <dbReference type="Rhea" id="RHEA-COMP:9664"/>
        <dbReference type="Rhea" id="RHEA-COMP:9683"/>
        <dbReference type="ChEBI" id="CHEBI:30616"/>
        <dbReference type="ChEBI" id="CHEBI:33019"/>
        <dbReference type="ChEBI" id="CHEBI:57305"/>
        <dbReference type="ChEBI" id="CHEBI:78442"/>
        <dbReference type="ChEBI" id="CHEBI:78522"/>
        <dbReference type="ChEBI" id="CHEBI:456215"/>
        <dbReference type="EC" id="6.1.1.14"/>
    </reaction>
</comment>
<dbReference type="PANTHER" id="PTHR30075:SF2">
    <property type="entry name" value="GLYCINE--TRNA LIGASE, CHLOROPLASTIC_MITOCHONDRIAL 2"/>
    <property type="match status" value="1"/>
</dbReference>
<evidence type="ECO:0000256" key="11">
    <source>
        <dbReference type="HAMAP-Rule" id="MF_00255"/>
    </source>
</evidence>
<evidence type="ECO:0000259" key="12">
    <source>
        <dbReference type="Pfam" id="PF05746"/>
    </source>
</evidence>
<keyword evidence="7 11" id="KW-0067">ATP-binding</keyword>
<dbReference type="InterPro" id="IPR015944">
    <property type="entry name" value="Gly-tRNA-synth_bsu"/>
</dbReference>
<dbReference type="AlphaFoldDB" id="A0A0P9RSF8"/>
<evidence type="ECO:0000256" key="6">
    <source>
        <dbReference type="ARBA" id="ARBA00022741"/>
    </source>
</evidence>
<dbReference type="InterPro" id="IPR006194">
    <property type="entry name" value="Gly-tRNA-synth_heterodimer"/>
</dbReference>
<dbReference type="InterPro" id="IPR008909">
    <property type="entry name" value="DALR_anticod-bd"/>
</dbReference>
<gene>
    <name evidence="11" type="primary">glyS</name>
    <name evidence="13" type="ORF">AC496_4378</name>
    <name evidence="16" type="ORF">ALQ11_04862</name>
    <name evidence="15" type="ORF">ALQ41_03810</name>
    <name evidence="14" type="ORF">ALQ42_02723</name>
</gene>
<evidence type="ECO:0000313" key="14">
    <source>
        <dbReference type="EMBL" id="RMO38761.1"/>
    </source>
</evidence>
<comment type="caution">
    <text evidence="16">The sequence shown here is derived from an EMBL/GenBank/DDBJ whole genome shotgun (WGS) entry which is preliminary data.</text>
</comment>